<reference evidence="3 4" key="1">
    <citation type="submission" date="2023-05" db="EMBL/GenBank/DDBJ databases">
        <authorList>
            <person name="Guo Y."/>
        </authorList>
    </citation>
    <scope>NUCLEOTIDE SEQUENCE [LARGE SCALE GENOMIC DNA]</scope>
    <source>
        <strain evidence="3 4">GR2756</strain>
    </source>
</reference>
<dbReference type="Gene3D" id="3.90.226.10">
    <property type="entry name" value="2-enoyl-CoA Hydratase, Chain A, domain 1"/>
    <property type="match status" value="1"/>
</dbReference>
<accession>A0ABU3Q5S9</accession>
<feature type="region of interest" description="Disordered" evidence="2">
    <location>
        <begin position="246"/>
        <end position="265"/>
    </location>
</feature>
<dbReference type="Gene3D" id="1.10.12.10">
    <property type="entry name" value="Lyase 2-enoyl-coa Hydratase, Chain A, domain 2"/>
    <property type="match status" value="1"/>
</dbReference>
<dbReference type="RefSeq" id="WP_315725088.1">
    <property type="nucleotide sequence ID" value="NZ_JAVUPU010000003.1"/>
</dbReference>
<dbReference type="InterPro" id="IPR014748">
    <property type="entry name" value="Enoyl-CoA_hydra_C"/>
</dbReference>
<gene>
    <name evidence="3" type="ORF">RQX22_07375</name>
</gene>
<evidence type="ECO:0000313" key="3">
    <source>
        <dbReference type="EMBL" id="MDT9598764.1"/>
    </source>
</evidence>
<dbReference type="Pfam" id="PF00378">
    <property type="entry name" value="ECH_1"/>
    <property type="match status" value="1"/>
</dbReference>
<comment type="caution">
    <text evidence="3">The sequence shown here is derived from an EMBL/GenBank/DDBJ whole genome shotgun (WGS) entry which is preliminary data.</text>
</comment>
<evidence type="ECO:0000256" key="1">
    <source>
        <dbReference type="ARBA" id="ARBA00005254"/>
    </source>
</evidence>
<name>A0ABU3Q5S9_9SPHN</name>
<organism evidence="3 4">
    <name type="scientific">Sphingosinicella rhizophila</name>
    <dbReference type="NCBI Taxonomy" id="3050082"/>
    <lineage>
        <taxon>Bacteria</taxon>
        <taxon>Pseudomonadati</taxon>
        <taxon>Pseudomonadota</taxon>
        <taxon>Alphaproteobacteria</taxon>
        <taxon>Sphingomonadales</taxon>
        <taxon>Sphingosinicellaceae</taxon>
        <taxon>Sphingosinicella</taxon>
    </lineage>
</organism>
<proteinExistence type="inferred from homology"/>
<dbReference type="EMBL" id="JAVUPU010000003">
    <property type="protein sequence ID" value="MDT9598764.1"/>
    <property type="molecule type" value="Genomic_DNA"/>
</dbReference>
<keyword evidence="4" id="KW-1185">Reference proteome</keyword>
<feature type="compositionally biased region" description="Basic and acidic residues" evidence="2">
    <location>
        <begin position="253"/>
        <end position="265"/>
    </location>
</feature>
<dbReference type="PANTHER" id="PTHR43459">
    <property type="entry name" value="ENOYL-COA HYDRATASE"/>
    <property type="match status" value="1"/>
</dbReference>
<dbReference type="InterPro" id="IPR001753">
    <property type="entry name" value="Enoyl-CoA_hydra/iso"/>
</dbReference>
<evidence type="ECO:0000313" key="4">
    <source>
        <dbReference type="Proteomes" id="UP001259572"/>
    </source>
</evidence>
<dbReference type="CDD" id="cd06558">
    <property type="entry name" value="crotonase-like"/>
    <property type="match status" value="1"/>
</dbReference>
<dbReference type="Proteomes" id="UP001259572">
    <property type="component" value="Unassembled WGS sequence"/>
</dbReference>
<dbReference type="PANTHER" id="PTHR43459:SF1">
    <property type="entry name" value="EG:BACN32G11.4 PROTEIN"/>
    <property type="match status" value="1"/>
</dbReference>
<comment type="similarity">
    <text evidence="1">Belongs to the enoyl-CoA hydratase/isomerase family.</text>
</comment>
<protein>
    <submittedName>
        <fullName evidence="3">Enoyl-CoA hydratase/isomerase family protein</fullName>
    </submittedName>
</protein>
<sequence length="265" mass="27838">MSDEYPVRFERRGPAAWIILSRPERGNTIDLATARALMELSAACDADQGIRCVVVTGEGKLFCGGGDVQSFTAAGAEAPQLIKAITAHLHVAIATFARMDKPLVTVINGPAAGAGLSLAALGDIALASRSAHFTLAYTAIGLSPDGGASWLLPRLVGLRRAQELVLTNRRMSADEAAEAGLITRAVDPNVLVSEADKVIEALAQGATGALGRSRQLLLSSFGNSLETQMELEARAITASMATADGREGVASFQEKRRPEFGRKPE</sequence>
<dbReference type="InterPro" id="IPR029045">
    <property type="entry name" value="ClpP/crotonase-like_dom_sf"/>
</dbReference>
<dbReference type="SUPFAM" id="SSF52096">
    <property type="entry name" value="ClpP/crotonase"/>
    <property type="match status" value="1"/>
</dbReference>
<evidence type="ECO:0000256" key="2">
    <source>
        <dbReference type="SAM" id="MobiDB-lite"/>
    </source>
</evidence>